<reference evidence="7" key="1">
    <citation type="journal article" date="2019" name="Int. J. Syst. Evol. Microbiol.">
        <title>The Global Catalogue of Microorganisms (GCM) 10K type strain sequencing project: providing services to taxonomists for standard genome sequencing and annotation.</title>
        <authorList>
            <consortium name="The Broad Institute Genomics Platform"/>
            <consortium name="The Broad Institute Genome Sequencing Center for Infectious Disease"/>
            <person name="Wu L."/>
            <person name="Ma J."/>
        </authorList>
    </citation>
    <scope>NUCLEOTIDE SEQUENCE [LARGE SCALE GENOMIC DNA]</scope>
    <source>
        <strain evidence="7">JCM 15614</strain>
    </source>
</reference>
<dbReference type="Pfam" id="PF00440">
    <property type="entry name" value="TetR_N"/>
    <property type="match status" value="1"/>
</dbReference>
<proteinExistence type="predicted"/>
<dbReference type="Gene3D" id="1.10.357.10">
    <property type="entry name" value="Tetracycline Repressor, domain 2"/>
    <property type="match status" value="1"/>
</dbReference>
<evidence type="ECO:0000256" key="2">
    <source>
        <dbReference type="ARBA" id="ARBA00023125"/>
    </source>
</evidence>
<dbReference type="InterPro" id="IPR009057">
    <property type="entry name" value="Homeodomain-like_sf"/>
</dbReference>
<dbReference type="PANTHER" id="PTHR30055:SF234">
    <property type="entry name" value="HTH-TYPE TRANSCRIPTIONAL REGULATOR BETI"/>
    <property type="match status" value="1"/>
</dbReference>
<evidence type="ECO:0000256" key="4">
    <source>
        <dbReference type="PROSITE-ProRule" id="PRU00335"/>
    </source>
</evidence>
<dbReference type="InterPro" id="IPR001647">
    <property type="entry name" value="HTH_TetR"/>
</dbReference>
<name>A0ABP6P6A2_9ACTN</name>
<keyword evidence="2 4" id="KW-0238">DNA-binding</keyword>
<dbReference type="PANTHER" id="PTHR30055">
    <property type="entry name" value="HTH-TYPE TRANSCRIPTIONAL REGULATOR RUTR"/>
    <property type="match status" value="1"/>
</dbReference>
<dbReference type="PROSITE" id="PS50977">
    <property type="entry name" value="HTH_TETR_2"/>
    <property type="match status" value="1"/>
</dbReference>
<accession>A0ABP6P6A2</accession>
<dbReference type="Proteomes" id="UP001499924">
    <property type="component" value="Unassembled WGS sequence"/>
</dbReference>
<evidence type="ECO:0000256" key="3">
    <source>
        <dbReference type="ARBA" id="ARBA00023163"/>
    </source>
</evidence>
<keyword evidence="7" id="KW-1185">Reference proteome</keyword>
<keyword evidence="3" id="KW-0804">Transcription</keyword>
<feature type="DNA-binding region" description="H-T-H motif" evidence="4">
    <location>
        <begin position="35"/>
        <end position="54"/>
    </location>
</feature>
<dbReference type="SUPFAM" id="SSF46689">
    <property type="entry name" value="Homeodomain-like"/>
    <property type="match status" value="1"/>
</dbReference>
<evidence type="ECO:0000259" key="5">
    <source>
        <dbReference type="PROSITE" id="PS50977"/>
    </source>
</evidence>
<evidence type="ECO:0000256" key="1">
    <source>
        <dbReference type="ARBA" id="ARBA00023015"/>
    </source>
</evidence>
<keyword evidence="1" id="KW-0805">Transcription regulation</keyword>
<evidence type="ECO:0000313" key="7">
    <source>
        <dbReference type="Proteomes" id="UP001499924"/>
    </source>
</evidence>
<protein>
    <recommendedName>
        <fullName evidence="5">HTH tetR-type domain-containing protein</fullName>
    </recommendedName>
</protein>
<dbReference type="InterPro" id="IPR050109">
    <property type="entry name" value="HTH-type_TetR-like_transc_reg"/>
</dbReference>
<comment type="caution">
    <text evidence="6">The sequence shown here is derived from an EMBL/GenBank/DDBJ whole genome shotgun (WGS) entry which is preliminary data.</text>
</comment>
<dbReference type="RefSeq" id="WP_344688561.1">
    <property type="nucleotide sequence ID" value="NZ_BAAAVV010000003.1"/>
</dbReference>
<feature type="domain" description="HTH tetR-type" evidence="5">
    <location>
        <begin position="14"/>
        <end position="72"/>
    </location>
</feature>
<dbReference type="EMBL" id="BAAAVV010000003">
    <property type="protein sequence ID" value="GAA3166451.1"/>
    <property type="molecule type" value="Genomic_DNA"/>
</dbReference>
<evidence type="ECO:0000313" key="6">
    <source>
        <dbReference type="EMBL" id="GAA3166451.1"/>
    </source>
</evidence>
<organism evidence="6 7">
    <name type="scientific">Blastococcus jejuensis</name>
    <dbReference type="NCBI Taxonomy" id="351224"/>
    <lineage>
        <taxon>Bacteria</taxon>
        <taxon>Bacillati</taxon>
        <taxon>Actinomycetota</taxon>
        <taxon>Actinomycetes</taxon>
        <taxon>Geodermatophilales</taxon>
        <taxon>Geodermatophilaceae</taxon>
        <taxon>Blastococcus</taxon>
    </lineage>
</organism>
<sequence length="197" mass="20257">MGSADADPLRADALRNRGAILEAAVDVLAVEPSASLAEVATRAGVGRATLYRHFESRESLRSAIREEALARAAAALAGAGLEGCGAREGISRAAAVLVPLGMRFRILLAEGADNDPAFVSARNEVLQPLVHLVGRGIAEGEFEPTVDPGWVAVVLAGLLMSAVRAAAAGVVTVQEATDLVPATLFDGLGARRGRARS</sequence>
<dbReference type="InterPro" id="IPR036271">
    <property type="entry name" value="Tet_transcr_reg_TetR-rel_C_sf"/>
</dbReference>
<dbReference type="SUPFAM" id="SSF48498">
    <property type="entry name" value="Tetracyclin repressor-like, C-terminal domain"/>
    <property type="match status" value="1"/>
</dbReference>
<gene>
    <name evidence="6" type="ORF">GCM10010531_18850</name>
</gene>